<gene>
    <name evidence="2" type="ORF">BG006_007846</name>
</gene>
<feature type="region of interest" description="Disordered" evidence="1">
    <location>
        <begin position="265"/>
        <end position="447"/>
    </location>
</feature>
<comment type="caution">
    <text evidence="2">The sequence shown here is derived from an EMBL/GenBank/DDBJ whole genome shotgun (WGS) entry which is preliminary data.</text>
</comment>
<dbReference type="PANTHER" id="PTHR34117:SF1">
    <property type="entry name" value="STYLE CELL-CYCLE INHIBITOR 1"/>
    <property type="match status" value="1"/>
</dbReference>
<evidence type="ECO:0000256" key="1">
    <source>
        <dbReference type="SAM" id="MobiDB-lite"/>
    </source>
</evidence>
<organism evidence="2 3">
    <name type="scientific">Podila minutissima</name>
    <dbReference type="NCBI Taxonomy" id="64525"/>
    <lineage>
        <taxon>Eukaryota</taxon>
        <taxon>Fungi</taxon>
        <taxon>Fungi incertae sedis</taxon>
        <taxon>Mucoromycota</taxon>
        <taxon>Mortierellomycotina</taxon>
        <taxon>Mortierellomycetes</taxon>
        <taxon>Mortierellales</taxon>
        <taxon>Mortierellaceae</taxon>
        <taxon>Podila</taxon>
    </lineage>
</organism>
<dbReference type="EMBL" id="JAAAUY010000509">
    <property type="protein sequence ID" value="KAF9329058.1"/>
    <property type="molecule type" value="Genomic_DNA"/>
</dbReference>
<feature type="compositionally biased region" description="Gly residues" evidence="1">
    <location>
        <begin position="433"/>
        <end position="445"/>
    </location>
</feature>
<feature type="compositionally biased region" description="Basic residues" evidence="1">
    <location>
        <begin position="1"/>
        <end position="18"/>
    </location>
</feature>
<keyword evidence="3" id="KW-1185">Reference proteome</keyword>
<feature type="compositionally biased region" description="Basic and acidic residues" evidence="1">
    <location>
        <begin position="327"/>
        <end position="338"/>
    </location>
</feature>
<feature type="compositionally biased region" description="Basic and acidic residues" evidence="1">
    <location>
        <begin position="358"/>
        <end position="368"/>
    </location>
</feature>
<feature type="compositionally biased region" description="Basic and acidic residues" evidence="1">
    <location>
        <begin position="82"/>
        <end position="117"/>
    </location>
</feature>
<feature type="region of interest" description="Disordered" evidence="1">
    <location>
        <begin position="1"/>
        <end position="165"/>
    </location>
</feature>
<feature type="compositionally biased region" description="Low complexity" evidence="1">
    <location>
        <begin position="288"/>
        <end position="304"/>
    </location>
</feature>
<sequence length="481" mass="54346">MSSRDHHHSSSSSSRKRDRSPEDRHNSRRSDRDRDHDKDRHSSSSTSKRRESSPSRKSSRHHSDDERGDKRESSSRSSRHSSGKDKDRHREDRESRKSLRTEDDRAKEKEKDKDRSRHNSSSSRQRRDRSESGSESESSSDGSDESGSESKEEDELVKKAKSMIQKISEDDYYTKSTEFRLWLRRAKKKYFEEMTADETRRYFKKFVKAWNNFDLDESYYKGIRSSQISNKGSTKYKWGFAKKIGKEDQNQVDSVRDSIDTMTNIRFANEVSRQTGVSTASSLGGGDPSSSSSIGPPRRPAGPSMPSQGPGPRWPRTADEVADQEDRDQRRRLQDRAAQKSHRKSKEADLEELVPKATGREAMLEKRRAQTAYHRRERSPDVELPEHALMGTGGGDDYKSMLAAERRRKEAREERKHGGRSFGPSAGPSGPSGASGGGGGGGRGGVNSVLEAKQAAFKEKEAKQLDAFRQLWAQSQAAKGL</sequence>
<dbReference type="InterPro" id="IPR044688">
    <property type="entry name" value="SCI-1-like"/>
</dbReference>
<accession>A0A9P5SJB7</accession>
<feature type="compositionally biased region" description="Low complexity" evidence="1">
    <location>
        <begin position="422"/>
        <end position="432"/>
    </location>
</feature>
<dbReference type="AlphaFoldDB" id="A0A9P5SJB7"/>
<reference evidence="2" key="1">
    <citation type="journal article" date="2020" name="Fungal Divers.">
        <title>Resolving the Mortierellaceae phylogeny through synthesis of multi-gene phylogenetics and phylogenomics.</title>
        <authorList>
            <person name="Vandepol N."/>
            <person name="Liber J."/>
            <person name="Desiro A."/>
            <person name="Na H."/>
            <person name="Kennedy M."/>
            <person name="Barry K."/>
            <person name="Grigoriev I.V."/>
            <person name="Miller A.N."/>
            <person name="O'Donnell K."/>
            <person name="Stajich J.E."/>
            <person name="Bonito G."/>
        </authorList>
    </citation>
    <scope>NUCLEOTIDE SEQUENCE</scope>
    <source>
        <strain evidence="2">NVP1</strain>
    </source>
</reference>
<evidence type="ECO:0000313" key="3">
    <source>
        <dbReference type="Proteomes" id="UP000696485"/>
    </source>
</evidence>
<proteinExistence type="predicted"/>
<feature type="compositionally biased region" description="Acidic residues" evidence="1">
    <location>
        <begin position="142"/>
        <end position="155"/>
    </location>
</feature>
<feature type="compositionally biased region" description="Basic and acidic residues" evidence="1">
    <location>
        <begin position="19"/>
        <end position="54"/>
    </location>
</feature>
<feature type="compositionally biased region" description="Polar residues" evidence="1">
    <location>
        <begin position="265"/>
        <end position="280"/>
    </location>
</feature>
<name>A0A9P5SJB7_9FUNG</name>
<dbReference type="PANTHER" id="PTHR34117">
    <property type="entry name" value="STYLE CELL-CYCLE INHIBITOR 1"/>
    <property type="match status" value="1"/>
</dbReference>
<evidence type="ECO:0000313" key="2">
    <source>
        <dbReference type="EMBL" id="KAF9329058.1"/>
    </source>
</evidence>
<dbReference type="Proteomes" id="UP000696485">
    <property type="component" value="Unassembled WGS sequence"/>
</dbReference>
<protein>
    <submittedName>
        <fullName evidence="2">Uncharacterized protein</fullName>
    </submittedName>
</protein>
<feature type="compositionally biased region" description="Basic and acidic residues" evidence="1">
    <location>
        <begin position="61"/>
        <end position="74"/>
    </location>
</feature>
<feature type="compositionally biased region" description="Basic and acidic residues" evidence="1">
    <location>
        <begin position="396"/>
        <end position="416"/>
    </location>
</feature>